<dbReference type="EMBL" id="JARPMG010000002">
    <property type="protein sequence ID" value="KAJ8102533.1"/>
    <property type="molecule type" value="Genomic_DNA"/>
</dbReference>
<organism evidence="1 2">
    <name type="scientific">Lipomyces tetrasporus</name>
    <dbReference type="NCBI Taxonomy" id="54092"/>
    <lineage>
        <taxon>Eukaryota</taxon>
        <taxon>Fungi</taxon>
        <taxon>Dikarya</taxon>
        <taxon>Ascomycota</taxon>
        <taxon>Saccharomycotina</taxon>
        <taxon>Lipomycetes</taxon>
        <taxon>Lipomycetales</taxon>
        <taxon>Lipomycetaceae</taxon>
        <taxon>Lipomyces</taxon>
    </lineage>
</organism>
<gene>
    <name evidence="1" type="ORF">POJ06DRAFT_244948</name>
</gene>
<protein>
    <submittedName>
        <fullName evidence="1">Uncharacterized protein</fullName>
    </submittedName>
</protein>
<dbReference type="AlphaFoldDB" id="A0AAD7VUK1"/>
<feature type="non-terminal residue" evidence="1">
    <location>
        <position position="206"/>
    </location>
</feature>
<sequence>MIGYGSGIRIFSFLFLYLLMRRLTSMELLLPLMVLKTTSLQKQSSKRRKPSVRQKYASRRNILLALVFRLEWQPHAIPSCQATTARVVYRPESFTVLLRTSRCHRRHRHTTIRRRTRRPRYSCGRKCDTLLNSAPGRTSGCQLPELFICLICSLHQSDEILSWTWSLTLICLQSITTTSRNMAVSYVSNIMTTCATLVVIMKLCYM</sequence>
<name>A0AAD7VUK1_9ASCO</name>
<accession>A0AAD7VUK1</accession>
<evidence type="ECO:0000313" key="2">
    <source>
        <dbReference type="Proteomes" id="UP001217417"/>
    </source>
</evidence>
<comment type="caution">
    <text evidence="1">The sequence shown here is derived from an EMBL/GenBank/DDBJ whole genome shotgun (WGS) entry which is preliminary data.</text>
</comment>
<dbReference type="Proteomes" id="UP001217417">
    <property type="component" value="Unassembled WGS sequence"/>
</dbReference>
<evidence type="ECO:0000313" key="1">
    <source>
        <dbReference type="EMBL" id="KAJ8102533.1"/>
    </source>
</evidence>
<keyword evidence="2" id="KW-1185">Reference proteome</keyword>
<dbReference type="GeneID" id="80881736"/>
<reference evidence="1" key="1">
    <citation type="submission" date="2023-03" db="EMBL/GenBank/DDBJ databases">
        <title>Near-Complete genome sequence of Lipomyces tetrasporous NRRL Y-64009, an oleaginous yeast capable of growing on lignocellulosic hydrolysates.</title>
        <authorList>
            <consortium name="Lawrence Berkeley National Laboratory"/>
            <person name="Jagtap S.S."/>
            <person name="Liu J.-J."/>
            <person name="Walukiewicz H.E."/>
            <person name="Pangilinan J."/>
            <person name="Lipzen A."/>
            <person name="Ahrendt S."/>
            <person name="Koriabine M."/>
            <person name="Cobaugh K."/>
            <person name="Salamov A."/>
            <person name="Yoshinaga Y."/>
            <person name="Ng V."/>
            <person name="Daum C."/>
            <person name="Grigoriev I.V."/>
            <person name="Slininger P.J."/>
            <person name="Dien B.S."/>
            <person name="Jin Y.-S."/>
            <person name="Rao C.V."/>
        </authorList>
    </citation>
    <scope>NUCLEOTIDE SEQUENCE</scope>
    <source>
        <strain evidence="1">NRRL Y-64009</strain>
    </source>
</reference>
<proteinExistence type="predicted"/>
<dbReference type="RefSeq" id="XP_056045983.1">
    <property type="nucleotide sequence ID" value="XM_056186570.1"/>
</dbReference>